<organism evidence="1 2">
    <name type="scientific">Kordiimonas pumila</name>
    <dbReference type="NCBI Taxonomy" id="2161677"/>
    <lineage>
        <taxon>Bacteria</taxon>
        <taxon>Pseudomonadati</taxon>
        <taxon>Pseudomonadota</taxon>
        <taxon>Alphaproteobacteria</taxon>
        <taxon>Kordiimonadales</taxon>
        <taxon>Kordiimonadaceae</taxon>
        <taxon>Kordiimonas</taxon>
    </lineage>
</organism>
<proteinExistence type="predicted"/>
<dbReference type="RefSeq" id="WP_194215132.1">
    <property type="nucleotide sequence ID" value="NZ_CP061205.1"/>
</dbReference>
<name>A0ABV7D4K3_9PROT</name>
<protein>
    <submittedName>
        <fullName evidence="1">Uncharacterized protein</fullName>
    </submittedName>
</protein>
<sequence length="158" mass="17099">MTDIYLPATPAPASVRITPRQRTKVSTASSGRILSRLYGGQSYSMTLVYNPMHKATAAPLLAFLQEMQGRHGIFRVDVPQLNGVGGLNVGSFVNFSDDTKLHMITGTGPLTYSPPQRGSGTVSATSPYMRCSFTSDTQEFSLAKNGLISLQLELVERV</sequence>
<evidence type="ECO:0000313" key="1">
    <source>
        <dbReference type="EMBL" id="MFC3051659.1"/>
    </source>
</evidence>
<accession>A0ABV7D4K3</accession>
<evidence type="ECO:0000313" key="2">
    <source>
        <dbReference type="Proteomes" id="UP001595444"/>
    </source>
</evidence>
<dbReference type="Proteomes" id="UP001595444">
    <property type="component" value="Unassembled WGS sequence"/>
</dbReference>
<keyword evidence="2" id="KW-1185">Reference proteome</keyword>
<dbReference type="EMBL" id="JBHRSL010000004">
    <property type="protein sequence ID" value="MFC3051659.1"/>
    <property type="molecule type" value="Genomic_DNA"/>
</dbReference>
<reference evidence="2" key="1">
    <citation type="journal article" date="2019" name="Int. J. Syst. Evol. Microbiol.">
        <title>The Global Catalogue of Microorganisms (GCM) 10K type strain sequencing project: providing services to taxonomists for standard genome sequencing and annotation.</title>
        <authorList>
            <consortium name="The Broad Institute Genomics Platform"/>
            <consortium name="The Broad Institute Genome Sequencing Center for Infectious Disease"/>
            <person name="Wu L."/>
            <person name="Ma J."/>
        </authorList>
    </citation>
    <scope>NUCLEOTIDE SEQUENCE [LARGE SCALE GENOMIC DNA]</scope>
    <source>
        <strain evidence="2">KCTC 62164</strain>
    </source>
</reference>
<comment type="caution">
    <text evidence="1">The sequence shown here is derived from an EMBL/GenBank/DDBJ whole genome shotgun (WGS) entry which is preliminary data.</text>
</comment>
<gene>
    <name evidence="1" type="ORF">ACFOKA_07075</name>
</gene>